<feature type="domain" description="Transposable element Tc3 transposase-like DNA-binding HTH" evidence="4">
    <location>
        <begin position="72"/>
        <end position="110"/>
    </location>
</feature>
<feature type="region of interest" description="Disordered" evidence="2">
    <location>
        <begin position="51"/>
        <end position="72"/>
    </location>
</feature>
<dbReference type="InterPro" id="IPR048703">
    <property type="entry name" value="Tnp_Tc3-like_HTH"/>
</dbReference>
<sequence>MLTCLFLSMRRYTRLTNEDRIRIDALRHLGKSSLQTSRELNISKSTVASVVKKQSTNVPKKKPGRKPTPSERDKRRLINMASNSTRTARGFAADCGFSVSKWTVARVLKSSHHIASQKMKSAPRLTQSHREKRLLFARNEMNKDWKKVIFSDEKKFNGDGPDLNHSYWRDLRKEPLLMSRGNFGGFSLMVWGAFCSDGTVGIQFTSCKMKSQDYQSLPGKTLVPFTNNTNKNYVFMQDSASIHATRSTLSYLQSNNIPLLSWPACSPDINPIENIWDVLVRKIYANGRVYDNVKSLRRAITMEWKSLLKKLCDSMPDRIFELTRKKGGCTHY</sequence>
<dbReference type="PANTHER" id="PTHR23022:SF129">
    <property type="entry name" value="TRANSPOSABLE ELEMENT TC3 TRANSPOSASE"/>
    <property type="match status" value="1"/>
</dbReference>
<dbReference type="PANTHER" id="PTHR23022">
    <property type="entry name" value="TRANSPOSABLE ELEMENT-RELATED"/>
    <property type="match status" value="1"/>
</dbReference>
<dbReference type="Pfam" id="PF21517">
    <property type="entry name" value="HTH_Tnp_Tc3_2_like"/>
    <property type="match status" value="1"/>
</dbReference>
<dbReference type="InterPro" id="IPR036388">
    <property type="entry name" value="WH-like_DNA-bd_sf"/>
</dbReference>
<dbReference type="Pfam" id="PF13358">
    <property type="entry name" value="DDE_3"/>
    <property type="match status" value="1"/>
</dbReference>
<protein>
    <submittedName>
        <fullName evidence="6">DDE_3 domain-containing protein</fullName>
    </submittedName>
</protein>
<comment type="subcellular location">
    <subcellularLocation>
        <location evidence="1">Nucleus</location>
    </subcellularLocation>
</comment>
<evidence type="ECO:0000259" key="4">
    <source>
        <dbReference type="Pfam" id="PF21517"/>
    </source>
</evidence>
<organism evidence="5 6">
    <name type="scientific">Haemonchus contortus</name>
    <name type="common">Barber pole worm</name>
    <dbReference type="NCBI Taxonomy" id="6289"/>
    <lineage>
        <taxon>Eukaryota</taxon>
        <taxon>Metazoa</taxon>
        <taxon>Ecdysozoa</taxon>
        <taxon>Nematoda</taxon>
        <taxon>Chromadorea</taxon>
        <taxon>Rhabditida</taxon>
        <taxon>Rhabditina</taxon>
        <taxon>Rhabditomorpha</taxon>
        <taxon>Strongyloidea</taxon>
        <taxon>Trichostrongylidae</taxon>
        <taxon>Haemonchus</taxon>
    </lineage>
</organism>
<dbReference type="InterPro" id="IPR052338">
    <property type="entry name" value="Transposase_5"/>
</dbReference>
<dbReference type="Gene3D" id="1.10.10.10">
    <property type="entry name" value="Winged helix-like DNA-binding domain superfamily/Winged helix DNA-binding domain"/>
    <property type="match status" value="1"/>
</dbReference>
<evidence type="ECO:0000313" key="5">
    <source>
        <dbReference type="Proteomes" id="UP000025227"/>
    </source>
</evidence>
<dbReference type="GO" id="GO:0005634">
    <property type="term" value="C:nucleus"/>
    <property type="evidence" value="ECO:0007669"/>
    <property type="project" value="UniProtKB-SubCell"/>
</dbReference>
<dbReference type="Gene3D" id="1.10.10.60">
    <property type="entry name" value="Homeodomain-like"/>
    <property type="match status" value="1"/>
</dbReference>
<dbReference type="InterPro" id="IPR038717">
    <property type="entry name" value="Tc1-like_DDE_dom"/>
</dbReference>
<dbReference type="Proteomes" id="UP000025227">
    <property type="component" value="Unplaced"/>
</dbReference>
<keyword evidence="5" id="KW-1185">Reference proteome</keyword>
<dbReference type="InterPro" id="IPR009057">
    <property type="entry name" value="Homeodomain-like_sf"/>
</dbReference>
<dbReference type="InterPro" id="IPR036397">
    <property type="entry name" value="RNaseH_sf"/>
</dbReference>
<dbReference type="AlphaFoldDB" id="A0A7I4Z8T0"/>
<evidence type="ECO:0000256" key="1">
    <source>
        <dbReference type="ARBA" id="ARBA00004123"/>
    </source>
</evidence>
<evidence type="ECO:0000313" key="6">
    <source>
        <dbReference type="WBParaSite" id="HCON_00193200-00002"/>
    </source>
</evidence>
<proteinExistence type="predicted"/>
<dbReference type="SUPFAM" id="SSF46689">
    <property type="entry name" value="Homeodomain-like"/>
    <property type="match status" value="1"/>
</dbReference>
<evidence type="ECO:0000259" key="3">
    <source>
        <dbReference type="Pfam" id="PF13358"/>
    </source>
</evidence>
<dbReference type="Gene3D" id="3.30.420.10">
    <property type="entry name" value="Ribonuclease H-like superfamily/Ribonuclease H"/>
    <property type="match status" value="1"/>
</dbReference>
<name>A0A7I4Z8T0_HAECO</name>
<feature type="domain" description="Tc1-like transposase DDE" evidence="3">
    <location>
        <begin position="148"/>
        <end position="296"/>
    </location>
</feature>
<dbReference type="WBParaSite" id="HCON_00193200-00002">
    <property type="protein sequence ID" value="HCON_00193200-00002"/>
    <property type="gene ID" value="HCON_00193200"/>
</dbReference>
<evidence type="ECO:0000256" key="2">
    <source>
        <dbReference type="SAM" id="MobiDB-lite"/>
    </source>
</evidence>
<accession>A0A7I4Z8T0</accession>
<reference evidence="6" key="1">
    <citation type="submission" date="2020-12" db="UniProtKB">
        <authorList>
            <consortium name="WormBaseParasite"/>
        </authorList>
    </citation>
    <scope>IDENTIFICATION</scope>
    <source>
        <strain evidence="6">MHco3</strain>
    </source>
</reference>
<dbReference type="OrthoDB" id="106945at2759"/>
<dbReference type="GO" id="GO:0003676">
    <property type="term" value="F:nucleic acid binding"/>
    <property type="evidence" value="ECO:0007669"/>
    <property type="project" value="InterPro"/>
</dbReference>